<protein>
    <submittedName>
        <fullName evidence="1">Uncharacterized protein</fullName>
    </submittedName>
</protein>
<reference evidence="1 2" key="1">
    <citation type="journal article" date="2011" name="Stand. Genomic Sci.">
        <title>Non-contiguous finished genome sequence and contextual data of the filamentous soil bacterium Ktedonobacter racemifer type strain (SOSP1-21).</title>
        <authorList>
            <person name="Chang Y.J."/>
            <person name="Land M."/>
            <person name="Hauser L."/>
            <person name="Chertkov O."/>
            <person name="Del Rio T.G."/>
            <person name="Nolan M."/>
            <person name="Copeland A."/>
            <person name="Tice H."/>
            <person name="Cheng J.F."/>
            <person name="Lucas S."/>
            <person name="Han C."/>
            <person name="Goodwin L."/>
            <person name="Pitluck S."/>
            <person name="Ivanova N."/>
            <person name="Ovchinikova G."/>
            <person name="Pati A."/>
            <person name="Chen A."/>
            <person name="Palaniappan K."/>
            <person name="Mavromatis K."/>
            <person name="Liolios K."/>
            <person name="Brettin T."/>
            <person name="Fiebig A."/>
            <person name="Rohde M."/>
            <person name="Abt B."/>
            <person name="Goker M."/>
            <person name="Detter J.C."/>
            <person name="Woyke T."/>
            <person name="Bristow J."/>
            <person name="Eisen J.A."/>
            <person name="Markowitz V."/>
            <person name="Hugenholtz P."/>
            <person name="Kyrpides N.C."/>
            <person name="Klenk H.P."/>
            <person name="Lapidus A."/>
        </authorList>
    </citation>
    <scope>NUCLEOTIDE SEQUENCE [LARGE SCALE GENOMIC DNA]</scope>
    <source>
        <strain evidence="2">DSM 44963</strain>
    </source>
</reference>
<dbReference type="AlphaFoldDB" id="D6TJ72"/>
<dbReference type="InterPro" id="IPR027635">
    <property type="entry name" value="Lantibiotic2_lead_pep_dom"/>
</dbReference>
<comment type="caution">
    <text evidence="1">The sequence shown here is derived from an EMBL/GenBank/DDBJ whole genome shotgun (WGS) entry which is preliminary data.</text>
</comment>
<dbReference type="InParanoid" id="D6TJ72"/>
<sequence>MLYNMVYAWKNEEYREQLSQGEQPQLPECPAGEVELSEAELEFINGMSGGFGGGYGGGYGFAGGIVGNSYYCGNYSGGGTTNLGFDGGTFGGDTFDGGIFGGGSRFNFSCSVSGGFGGNCIFGGK</sequence>
<dbReference type="Proteomes" id="UP000004508">
    <property type="component" value="Unassembled WGS sequence"/>
</dbReference>
<dbReference type="GO" id="GO:0042742">
    <property type="term" value="P:defense response to bacterium"/>
    <property type="evidence" value="ECO:0007669"/>
    <property type="project" value="InterPro"/>
</dbReference>
<name>D6TJ72_KTERA</name>
<evidence type="ECO:0000313" key="1">
    <source>
        <dbReference type="EMBL" id="EFH89479.1"/>
    </source>
</evidence>
<dbReference type="RefSeq" id="WP_007906101.1">
    <property type="nucleotide sequence ID" value="NZ_ADVG01000001.1"/>
</dbReference>
<dbReference type="EMBL" id="ADVG01000001">
    <property type="protein sequence ID" value="EFH89479.1"/>
    <property type="molecule type" value="Genomic_DNA"/>
</dbReference>
<organism evidence="1 2">
    <name type="scientific">Ktedonobacter racemifer DSM 44963</name>
    <dbReference type="NCBI Taxonomy" id="485913"/>
    <lineage>
        <taxon>Bacteria</taxon>
        <taxon>Bacillati</taxon>
        <taxon>Chloroflexota</taxon>
        <taxon>Ktedonobacteria</taxon>
        <taxon>Ktedonobacterales</taxon>
        <taxon>Ktedonobacteraceae</taxon>
        <taxon>Ktedonobacter</taxon>
    </lineage>
</organism>
<keyword evidence="2" id="KW-1185">Reference proteome</keyword>
<dbReference type="OrthoDB" id="3539673at2"/>
<gene>
    <name evidence="1" type="ORF">Krac_11038</name>
</gene>
<evidence type="ECO:0000313" key="2">
    <source>
        <dbReference type="Proteomes" id="UP000004508"/>
    </source>
</evidence>
<accession>D6TJ72</accession>
<dbReference type="NCBIfam" id="TIGR03898">
    <property type="entry name" value="lanti_MRSA_kill"/>
    <property type="match status" value="1"/>
</dbReference>
<proteinExistence type="predicted"/>